<accession>A0A5D2I802</accession>
<sequence length="50" mass="5986">MCFLFFAGDGETKDLWMECENRCTLIQVCLRKTMLRLDDPDRRPFSIRTL</sequence>
<reference evidence="1 2" key="1">
    <citation type="submission" date="2019-07" db="EMBL/GenBank/DDBJ databases">
        <title>WGS assembly of Gossypium tomentosum.</title>
        <authorList>
            <person name="Chen Z.J."/>
            <person name="Sreedasyam A."/>
            <person name="Ando A."/>
            <person name="Song Q."/>
            <person name="De L."/>
            <person name="Hulse-Kemp A."/>
            <person name="Ding M."/>
            <person name="Ye W."/>
            <person name="Kirkbride R."/>
            <person name="Jenkins J."/>
            <person name="Plott C."/>
            <person name="Lovell J."/>
            <person name="Lin Y.-M."/>
            <person name="Vaughn R."/>
            <person name="Liu B."/>
            <person name="Li W."/>
            <person name="Simpson S."/>
            <person name="Scheffler B."/>
            <person name="Saski C."/>
            <person name="Grover C."/>
            <person name="Hu G."/>
            <person name="Conover J."/>
            <person name="Carlson J."/>
            <person name="Shu S."/>
            <person name="Boston L."/>
            <person name="Williams M."/>
            <person name="Peterson D."/>
            <person name="Mcgee K."/>
            <person name="Jones D."/>
            <person name="Wendel J."/>
            <person name="Stelly D."/>
            <person name="Grimwood J."/>
            <person name="Schmutz J."/>
        </authorList>
    </citation>
    <scope>NUCLEOTIDE SEQUENCE [LARGE SCALE GENOMIC DNA]</scope>
    <source>
        <strain evidence="1">7179.01</strain>
    </source>
</reference>
<dbReference type="EMBL" id="CM017634">
    <property type="protein sequence ID" value="TYH38727.1"/>
    <property type="molecule type" value="Genomic_DNA"/>
</dbReference>
<dbReference type="AlphaFoldDB" id="A0A5D2I802"/>
<name>A0A5D2I802_GOSTO</name>
<protein>
    <submittedName>
        <fullName evidence="1">Uncharacterized protein</fullName>
    </submittedName>
</protein>
<proteinExistence type="predicted"/>
<evidence type="ECO:0000313" key="1">
    <source>
        <dbReference type="EMBL" id="TYH38727.1"/>
    </source>
</evidence>
<dbReference type="Proteomes" id="UP000322667">
    <property type="component" value="Chromosome D12"/>
</dbReference>
<gene>
    <name evidence="1" type="ORF">ES332_D12G129800v1</name>
</gene>
<keyword evidence="2" id="KW-1185">Reference proteome</keyword>
<evidence type="ECO:0000313" key="2">
    <source>
        <dbReference type="Proteomes" id="UP000322667"/>
    </source>
</evidence>
<organism evidence="1 2">
    <name type="scientific">Gossypium tomentosum</name>
    <name type="common">Hawaiian cotton</name>
    <name type="synonym">Gossypium sandvicense</name>
    <dbReference type="NCBI Taxonomy" id="34277"/>
    <lineage>
        <taxon>Eukaryota</taxon>
        <taxon>Viridiplantae</taxon>
        <taxon>Streptophyta</taxon>
        <taxon>Embryophyta</taxon>
        <taxon>Tracheophyta</taxon>
        <taxon>Spermatophyta</taxon>
        <taxon>Magnoliopsida</taxon>
        <taxon>eudicotyledons</taxon>
        <taxon>Gunneridae</taxon>
        <taxon>Pentapetalae</taxon>
        <taxon>rosids</taxon>
        <taxon>malvids</taxon>
        <taxon>Malvales</taxon>
        <taxon>Malvaceae</taxon>
        <taxon>Malvoideae</taxon>
        <taxon>Gossypium</taxon>
    </lineage>
</organism>